<proteinExistence type="predicted"/>
<gene>
    <name evidence="1" type="ORF">Amon02_000365500</name>
</gene>
<sequence length="541" mass="62186">MKPAEVPWNESSYVNSSEIRAPGCTVTIADYSDSRYRVTRRDMFSEEAYQRFIQLASDSVKSDIGSVGAFNSKVQKSRIDFKDDIGKRPDWASVRWINVNGLEKHAFMDIMEHFKLSGLAVQELLNTPNITTTDTLNDDQTYFGLTFNKLVDAKKDQYHLRDSLFRTETLVRNDTAYSSSYSSSPGNGDGLLSKLGFGKQKKKRNQDVINDENATLDKMITNPRKVRYKPAVPIQIMEIHPQKYKRSIKLMELKNPLRRLDSAIGLEYCGAFLLENNTVITFFEHSGNRIESDIFETLGKQVNNLMANSKDASVLFVDILDQVLDNYDILLGAYEMLIYEYRMDIMALANLKYVQELNLMNDDLNYLYSALTPIITTFKKLKSEKLMTTESQEWLDSLIDNCEMYQYRCQSVCKSVDSVIGLSFNTVGRESSDSMNILSIVNMIFMPLSFWNGYSSNFGLGGSHSSRYYWALAIPFDVVFMCLVLWRAFFKQIQQNKRNVEMTVQEWKEARSQRNVPQPHRRNTQLQERLEGGQHGIGELV</sequence>
<protein>
    <submittedName>
        <fullName evidence="1">Unnamed protein product</fullName>
    </submittedName>
</protein>
<name>A0ACB5T1P4_AMBMO</name>
<dbReference type="Proteomes" id="UP001165064">
    <property type="component" value="Unassembled WGS sequence"/>
</dbReference>
<organism evidence="1 2">
    <name type="scientific">Ambrosiozyma monospora</name>
    <name type="common">Yeast</name>
    <name type="synonym">Endomycopsis monosporus</name>
    <dbReference type="NCBI Taxonomy" id="43982"/>
    <lineage>
        <taxon>Eukaryota</taxon>
        <taxon>Fungi</taxon>
        <taxon>Dikarya</taxon>
        <taxon>Ascomycota</taxon>
        <taxon>Saccharomycotina</taxon>
        <taxon>Pichiomycetes</taxon>
        <taxon>Pichiales</taxon>
        <taxon>Pichiaceae</taxon>
        <taxon>Ambrosiozyma</taxon>
    </lineage>
</organism>
<comment type="caution">
    <text evidence="1">The sequence shown here is derived from an EMBL/GenBank/DDBJ whole genome shotgun (WGS) entry which is preliminary data.</text>
</comment>
<dbReference type="EMBL" id="BSXS01002361">
    <property type="protein sequence ID" value="GME78880.1"/>
    <property type="molecule type" value="Genomic_DNA"/>
</dbReference>
<evidence type="ECO:0000313" key="2">
    <source>
        <dbReference type="Proteomes" id="UP001165064"/>
    </source>
</evidence>
<keyword evidence="2" id="KW-1185">Reference proteome</keyword>
<evidence type="ECO:0000313" key="1">
    <source>
        <dbReference type="EMBL" id="GME78880.1"/>
    </source>
</evidence>
<accession>A0ACB5T1P4</accession>
<reference evidence="1" key="1">
    <citation type="submission" date="2023-04" db="EMBL/GenBank/DDBJ databases">
        <title>Ambrosiozyma monospora NBRC 10751.</title>
        <authorList>
            <person name="Ichikawa N."/>
            <person name="Sato H."/>
            <person name="Tonouchi N."/>
        </authorList>
    </citation>
    <scope>NUCLEOTIDE SEQUENCE</scope>
    <source>
        <strain evidence="1">NBRC 10751</strain>
    </source>
</reference>